<protein>
    <submittedName>
        <fullName evidence="2">Glycosyl transferase family 2</fullName>
    </submittedName>
</protein>
<dbReference type="InterPro" id="IPR029044">
    <property type="entry name" value="Nucleotide-diphossugar_trans"/>
</dbReference>
<evidence type="ECO:0000313" key="3">
    <source>
        <dbReference type="Proteomes" id="UP000317171"/>
    </source>
</evidence>
<organism evidence="2 3">
    <name type="scientific">Gimesia alba</name>
    <dbReference type="NCBI Taxonomy" id="2527973"/>
    <lineage>
        <taxon>Bacteria</taxon>
        <taxon>Pseudomonadati</taxon>
        <taxon>Planctomycetota</taxon>
        <taxon>Planctomycetia</taxon>
        <taxon>Planctomycetales</taxon>
        <taxon>Planctomycetaceae</taxon>
        <taxon>Gimesia</taxon>
    </lineage>
</organism>
<dbReference type="PANTHER" id="PTHR22916:SF3">
    <property type="entry name" value="UDP-GLCNAC:BETAGAL BETA-1,3-N-ACETYLGLUCOSAMINYLTRANSFERASE-LIKE PROTEIN 1"/>
    <property type="match status" value="1"/>
</dbReference>
<gene>
    <name evidence="2" type="ORF">Pan241w_41520</name>
</gene>
<dbReference type="Pfam" id="PF00535">
    <property type="entry name" value="Glycos_transf_2"/>
    <property type="match status" value="1"/>
</dbReference>
<dbReference type="InterPro" id="IPR001173">
    <property type="entry name" value="Glyco_trans_2-like"/>
</dbReference>
<evidence type="ECO:0000313" key="2">
    <source>
        <dbReference type="EMBL" id="QDT44047.1"/>
    </source>
</evidence>
<dbReference type="AlphaFoldDB" id="A0A517RJJ1"/>
<dbReference type="OrthoDB" id="269473at2"/>
<keyword evidence="2" id="KW-0808">Transferase</keyword>
<evidence type="ECO:0000259" key="1">
    <source>
        <dbReference type="Pfam" id="PF00535"/>
    </source>
</evidence>
<accession>A0A517RJJ1</accession>
<dbReference type="KEGG" id="gaz:Pan241w_41520"/>
<dbReference type="Proteomes" id="UP000317171">
    <property type="component" value="Chromosome"/>
</dbReference>
<reference evidence="2 3" key="1">
    <citation type="submission" date="2019-02" db="EMBL/GenBank/DDBJ databases">
        <title>Deep-cultivation of Planctomycetes and their phenomic and genomic characterization uncovers novel biology.</title>
        <authorList>
            <person name="Wiegand S."/>
            <person name="Jogler M."/>
            <person name="Boedeker C."/>
            <person name="Pinto D."/>
            <person name="Vollmers J."/>
            <person name="Rivas-Marin E."/>
            <person name="Kohn T."/>
            <person name="Peeters S.H."/>
            <person name="Heuer A."/>
            <person name="Rast P."/>
            <person name="Oberbeckmann S."/>
            <person name="Bunk B."/>
            <person name="Jeske O."/>
            <person name="Meyerdierks A."/>
            <person name="Storesund J.E."/>
            <person name="Kallscheuer N."/>
            <person name="Luecker S."/>
            <person name="Lage O.M."/>
            <person name="Pohl T."/>
            <person name="Merkel B.J."/>
            <person name="Hornburger P."/>
            <person name="Mueller R.-W."/>
            <person name="Bruemmer F."/>
            <person name="Labrenz M."/>
            <person name="Spormann A.M."/>
            <person name="Op den Camp H."/>
            <person name="Overmann J."/>
            <person name="Amann R."/>
            <person name="Jetten M.S.M."/>
            <person name="Mascher T."/>
            <person name="Medema M.H."/>
            <person name="Devos D.P."/>
            <person name="Kaster A.-K."/>
            <person name="Ovreas L."/>
            <person name="Rohde M."/>
            <person name="Galperin M.Y."/>
            <person name="Jogler C."/>
        </authorList>
    </citation>
    <scope>NUCLEOTIDE SEQUENCE [LARGE SCALE GENOMIC DNA]</scope>
    <source>
        <strain evidence="2 3">Pan241w</strain>
    </source>
</reference>
<proteinExistence type="predicted"/>
<dbReference type="Gene3D" id="3.90.550.10">
    <property type="entry name" value="Spore Coat Polysaccharide Biosynthesis Protein SpsA, Chain A"/>
    <property type="match status" value="1"/>
</dbReference>
<dbReference type="CDD" id="cd00761">
    <property type="entry name" value="Glyco_tranf_GTA_type"/>
    <property type="match status" value="1"/>
</dbReference>
<feature type="domain" description="Glycosyltransferase 2-like" evidence="1">
    <location>
        <begin position="222"/>
        <end position="352"/>
    </location>
</feature>
<keyword evidence="3" id="KW-1185">Reference proteome</keyword>
<dbReference type="EMBL" id="CP036269">
    <property type="protein sequence ID" value="QDT44047.1"/>
    <property type="molecule type" value="Genomic_DNA"/>
</dbReference>
<dbReference type="SUPFAM" id="SSF53448">
    <property type="entry name" value="Nucleotide-diphospho-sugar transferases"/>
    <property type="match status" value="2"/>
</dbReference>
<name>A0A517RJJ1_9PLAN</name>
<sequence length="716" mass="82816">MKAVCLTIEIRFPEVSHPEKSKKPQDHASTSDLTGSIRQVLNEVSCITDTHEARTAVYEHGSDQLLSKLRELISQDRLQENQYQLQLKLNGQHLIRYEYLVELLEQTGCQLDIYLQNDLPDFQRKYNQAKKLIERWKRSYDLKASVQTHAHLPNRHCIENRLFIKLSSKQNEIADDLQTAETLRFQFQNGTLLKADQTLSFQPVKRDLNRDQGPSTEYDIDVFVPYFRNLHLVPQTIDSILWQHKVRPFIHLVNDCSREDDTALKQRYGHLTNIKWYKTKQNSGPYAIANNLFYHMQTDLIGIADSDDILEPTHFMTALHDLKENNADVWGSSMRQFLNPMENHNQRNQNIINRIPVVDSGARPDCIPYPRLINGTMVIKRSTFQSFNGFDGRMFCGADTEFSQRLQFPSDINAKIHVSTDITAFRRVCSNSLSNSDTRFGLKSPERDAVTKESLRRYAFWKSQDKIDPTEYGTLDVQPDVFEPDYSIIFRRSSPVYICMAAIPRRIYALEKTIESLIDQADYLKIYLNQFQHVPDFLKHDKIELIFGDNSRKGSTKFFWADKVQGYILTVDDDLIYPSDYVEVMCSAIDKHKCLVGAHGNILKPGKIDRYYKDRTVLDARKEVKEDTFVDILGTGTIGFHTDDIKMSMADMDLPDMEDIAIFKLSYNHSYTKVVVAHPEGWFQSSTHQNDLGLYGDAVLDDSLETEVINAHKNHR</sequence>
<dbReference type="GO" id="GO:0016758">
    <property type="term" value="F:hexosyltransferase activity"/>
    <property type="evidence" value="ECO:0007669"/>
    <property type="project" value="UniProtKB-ARBA"/>
</dbReference>
<dbReference type="RefSeq" id="WP_145219181.1">
    <property type="nucleotide sequence ID" value="NZ_CP036269.1"/>
</dbReference>
<dbReference type="PANTHER" id="PTHR22916">
    <property type="entry name" value="GLYCOSYLTRANSFERASE"/>
    <property type="match status" value="1"/>
</dbReference>